<dbReference type="SUPFAM" id="SSF103473">
    <property type="entry name" value="MFS general substrate transporter"/>
    <property type="match status" value="1"/>
</dbReference>
<evidence type="ECO:0000256" key="4">
    <source>
        <dbReference type="ARBA" id="ARBA00023136"/>
    </source>
</evidence>
<dbReference type="InterPro" id="IPR036259">
    <property type="entry name" value="MFS_trans_sf"/>
</dbReference>
<evidence type="ECO:0000259" key="6">
    <source>
        <dbReference type="PROSITE" id="PS50850"/>
    </source>
</evidence>
<comment type="caution">
    <text evidence="7">The sequence shown here is derived from an EMBL/GenBank/DDBJ whole genome shotgun (WGS) entry which is preliminary data.</text>
</comment>
<protein>
    <submittedName>
        <fullName evidence="7">Major facilitator superfamily MFS_1 domain protein</fullName>
    </submittedName>
</protein>
<feature type="domain" description="Major facilitator superfamily (MFS) profile" evidence="6">
    <location>
        <begin position="1"/>
        <end position="122"/>
    </location>
</feature>
<dbReference type="AlphaFoldDB" id="X8E9B0"/>
<name>X8E9B0_MYCXE</name>
<keyword evidence="2 5" id="KW-0812">Transmembrane</keyword>
<evidence type="ECO:0000313" key="7">
    <source>
        <dbReference type="EMBL" id="EUA76410.1"/>
    </source>
</evidence>
<evidence type="ECO:0000256" key="5">
    <source>
        <dbReference type="SAM" id="Phobius"/>
    </source>
</evidence>
<feature type="transmembrane region" description="Helical" evidence="5">
    <location>
        <begin position="68"/>
        <end position="90"/>
    </location>
</feature>
<evidence type="ECO:0000256" key="2">
    <source>
        <dbReference type="ARBA" id="ARBA00022692"/>
    </source>
</evidence>
<dbReference type="Gene3D" id="1.20.1250.20">
    <property type="entry name" value="MFS general substrate transporter like domains"/>
    <property type="match status" value="1"/>
</dbReference>
<keyword evidence="4 5" id="KW-0472">Membrane</keyword>
<feature type="transmembrane region" description="Helical" evidence="5">
    <location>
        <begin position="96"/>
        <end position="116"/>
    </location>
</feature>
<dbReference type="GO" id="GO:0022857">
    <property type="term" value="F:transmembrane transporter activity"/>
    <property type="evidence" value="ECO:0007669"/>
    <property type="project" value="InterPro"/>
</dbReference>
<dbReference type="InterPro" id="IPR020846">
    <property type="entry name" value="MFS_dom"/>
</dbReference>
<evidence type="ECO:0000256" key="3">
    <source>
        <dbReference type="ARBA" id="ARBA00022989"/>
    </source>
</evidence>
<evidence type="ECO:0000256" key="1">
    <source>
        <dbReference type="ARBA" id="ARBA00004651"/>
    </source>
</evidence>
<dbReference type="EMBL" id="JAOB01000006">
    <property type="protein sequence ID" value="EUA76410.1"/>
    <property type="molecule type" value="Genomic_DNA"/>
</dbReference>
<dbReference type="PATRIC" id="fig|1299334.3.peg.361"/>
<organism evidence="7">
    <name type="scientific">Mycobacterium xenopi 4042</name>
    <dbReference type="NCBI Taxonomy" id="1299334"/>
    <lineage>
        <taxon>Bacteria</taxon>
        <taxon>Bacillati</taxon>
        <taxon>Actinomycetota</taxon>
        <taxon>Actinomycetes</taxon>
        <taxon>Mycobacteriales</taxon>
        <taxon>Mycobacteriaceae</taxon>
        <taxon>Mycobacterium</taxon>
    </lineage>
</organism>
<sequence length="122" mass="12730">MTERAARRLRDRRGRVRDRLRRVCGRRAQRGGCRVGVRAAGAGIGLAEPTQSAVVSQLLPDRLRGSGFGVLGAVQAIGDVVATVVVGLLYTVASPLVAFGYAAAWMVGAVVASGMLRPATSN</sequence>
<reference evidence="7" key="1">
    <citation type="submission" date="2014-01" db="EMBL/GenBank/DDBJ databases">
        <authorList>
            <person name="Brown-Elliot B."/>
            <person name="Wallace R."/>
            <person name="Lenaerts A."/>
            <person name="Ordway D."/>
            <person name="DeGroote M.A."/>
            <person name="Parker T."/>
            <person name="Sizemore C."/>
            <person name="Tallon L.J."/>
            <person name="Sadzewicz L.K."/>
            <person name="Sengamalay N."/>
            <person name="Fraser C.M."/>
            <person name="Hine E."/>
            <person name="Shefchek K.A."/>
            <person name="Das S.P."/>
            <person name="Tettelin H."/>
        </authorList>
    </citation>
    <scope>NUCLEOTIDE SEQUENCE [LARGE SCALE GENOMIC DNA]</scope>
    <source>
        <strain evidence="7">4042</strain>
    </source>
</reference>
<gene>
    <name evidence="7" type="ORF">I553_7333</name>
</gene>
<dbReference type="GO" id="GO:0005886">
    <property type="term" value="C:plasma membrane"/>
    <property type="evidence" value="ECO:0007669"/>
    <property type="project" value="UniProtKB-SubCell"/>
</dbReference>
<keyword evidence="3 5" id="KW-1133">Transmembrane helix</keyword>
<accession>X8E9B0</accession>
<proteinExistence type="predicted"/>
<dbReference type="PROSITE" id="PS50850">
    <property type="entry name" value="MFS"/>
    <property type="match status" value="1"/>
</dbReference>
<comment type="subcellular location">
    <subcellularLocation>
        <location evidence="1">Cell membrane</location>
        <topology evidence="1">Multi-pass membrane protein</topology>
    </subcellularLocation>
</comment>